<dbReference type="Pfam" id="PF00175">
    <property type="entry name" value="NAD_binding_1"/>
    <property type="match status" value="1"/>
</dbReference>
<evidence type="ECO:0000259" key="6">
    <source>
        <dbReference type="PROSITE" id="PS51384"/>
    </source>
</evidence>
<dbReference type="InterPro" id="IPR039261">
    <property type="entry name" value="FNR_nucleotide-bd"/>
</dbReference>
<proteinExistence type="predicted"/>
<dbReference type="PANTHER" id="PTHR43644:SF1">
    <property type="entry name" value="NAD(P)H-FLAVIN REDUCTASE"/>
    <property type="match status" value="1"/>
</dbReference>
<dbReference type="GO" id="GO:0051536">
    <property type="term" value="F:iron-sulfur cluster binding"/>
    <property type="evidence" value="ECO:0007669"/>
    <property type="project" value="InterPro"/>
</dbReference>
<dbReference type="InterPro" id="IPR001709">
    <property type="entry name" value="Flavoprot_Pyr_Nucl_cyt_Rdtase"/>
</dbReference>
<dbReference type="PROSITE" id="PS51384">
    <property type="entry name" value="FAD_FR"/>
    <property type="match status" value="1"/>
</dbReference>
<accession>A0A367ZNV5</accession>
<dbReference type="PRINTS" id="PR00410">
    <property type="entry name" value="PHEHYDRXLASE"/>
</dbReference>
<dbReference type="AlphaFoldDB" id="A0A367ZNV5"/>
<dbReference type="Pfam" id="PF00111">
    <property type="entry name" value="Fer2"/>
    <property type="match status" value="1"/>
</dbReference>
<feature type="domain" description="2Fe-2S ferredoxin-type" evidence="5">
    <location>
        <begin position="33"/>
        <end position="126"/>
    </location>
</feature>
<sequence>MIEVLTGIAVLSGVSAGLTVLLLIAEAWFADYGECVIDVNAGERQYKVKGGSSLLRTLSEQKLFLPSGCGGRGSCGTCKCRVLEGGGPILPTETPYLNETERRSQVRLSCQVKVKENIRIEVPAELLNVREFVATTVRITQLTHDIRGLRFELPPGETIKFKAGQFVNLVSQPYGDVTESTSRAYSISSPPSDNRALELVIRLVPNGMVTTWVFQHLKEGQPVTLIGPYGEFFLRESSREIIFIAGGSGLAPIRSIILDMIDRGITHRPATFFFGAVKRRDLYYVEEFERIAAQHPWFRYKPALSGDETDHPYERGLITDVVARHYGTLDHHEAYLCGSPGMINACVKVLTQKGLPEHLIFYDKFS</sequence>
<dbReference type="PROSITE" id="PS51085">
    <property type="entry name" value="2FE2S_FER_2"/>
    <property type="match status" value="1"/>
</dbReference>
<dbReference type="InterPro" id="IPR012675">
    <property type="entry name" value="Beta-grasp_dom_sf"/>
</dbReference>
<dbReference type="InterPro" id="IPR008333">
    <property type="entry name" value="Cbr1-like_FAD-bd_dom"/>
</dbReference>
<dbReference type="PANTHER" id="PTHR43644">
    <property type="entry name" value="NA(+)-TRANSLOCATING NADH-QUINONE REDUCTASE SUBUNIT"/>
    <property type="match status" value="1"/>
</dbReference>
<keyword evidence="1" id="KW-0813">Transport</keyword>
<evidence type="ECO:0000256" key="1">
    <source>
        <dbReference type="ARBA" id="ARBA00022448"/>
    </source>
</evidence>
<organism evidence="7 8">
    <name type="scientific">Candidatus Ozemobacter sibiricus</name>
    <dbReference type="NCBI Taxonomy" id="2268124"/>
    <lineage>
        <taxon>Bacteria</taxon>
        <taxon>Candidatus Ozemobacteria</taxon>
        <taxon>Candidatus Ozemobacterales</taxon>
        <taxon>Candidatus Ozemobacteraceae</taxon>
        <taxon>Candidatus Ozemobacter</taxon>
    </lineage>
</organism>
<evidence type="ECO:0000259" key="5">
    <source>
        <dbReference type="PROSITE" id="PS51085"/>
    </source>
</evidence>
<name>A0A367ZNV5_9BACT</name>
<protein>
    <submittedName>
        <fullName evidence="7">Na(+)-translocating NADH-quinone reductase subunit F</fullName>
    </submittedName>
</protein>
<dbReference type="EMBL" id="QOQW01000012">
    <property type="protein sequence ID" value="RCK79547.1"/>
    <property type="molecule type" value="Genomic_DNA"/>
</dbReference>
<dbReference type="Gene3D" id="2.40.30.10">
    <property type="entry name" value="Translation factors"/>
    <property type="match status" value="1"/>
</dbReference>
<feature type="domain" description="FAD-binding FR-type" evidence="6">
    <location>
        <begin position="129"/>
        <end position="235"/>
    </location>
</feature>
<evidence type="ECO:0000256" key="2">
    <source>
        <dbReference type="ARBA" id="ARBA00022630"/>
    </source>
</evidence>
<evidence type="ECO:0000256" key="4">
    <source>
        <dbReference type="ARBA" id="ARBA00023004"/>
    </source>
</evidence>
<keyword evidence="3" id="KW-0274">FAD</keyword>
<dbReference type="Gene3D" id="3.40.50.80">
    <property type="entry name" value="Nucleotide-binding domain of ferredoxin-NADP reductase (FNR) module"/>
    <property type="match status" value="1"/>
</dbReference>
<dbReference type="CDD" id="cd00207">
    <property type="entry name" value="fer2"/>
    <property type="match status" value="1"/>
</dbReference>
<dbReference type="InterPro" id="IPR001433">
    <property type="entry name" value="OxRdtase_FAD/NAD-bd"/>
</dbReference>
<evidence type="ECO:0000313" key="8">
    <source>
        <dbReference type="Proteomes" id="UP000252355"/>
    </source>
</evidence>
<dbReference type="InterPro" id="IPR001041">
    <property type="entry name" value="2Fe-2S_ferredoxin-type"/>
</dbReference>
<keyword evidence="4" id="KW-0408">Iron</keyword>
<dbReference type="SUPFAM" id="SSF54292">
    <property type="entry name" value="2Fe-2S ferredoxin-like"/>
    <property type="match status" value="1"/>
</dbReference>
<dbReference type="InterPro" id="IPR017938">
    <property type="entry name" value="Riboflavin_synthase-like_b-brl"/>
</dbReference>
<dbReference type="InterPro" id="IPR036010">
    <property type="entry name" value="2Fe-2S_ferredoxin-like_sf"/>
</dbReference>
<dbReference type="GO" id="GO:0016491">
    <property type="term" value="F:oxidoreductase activity"/>
    <property type="evidence" value="ECO:0007669"/>
    <property type="project" value="InterPro"/>
</dbReference>
<reference evidence="7 8" key="1">
    <citation type="submission" date="2018-05" db="EMBL/GenBank/DDBJ databases">
        <title>A metagenomic window into the 2 km-deep terrestrial subsurface aquifer revealed taxonomically and functionally diverse microbial community comprising novel uncultured bacterial lineages.</title>
        <authorList>
            <person name="Kadnikov V.V."/>
            <person name="Mardanov A.V."/>
            <person name="Beletsky A.V."/>
            <person name="Banks D."/>
            <person name="Pimenov N.V."/>
            <person name="Frank Y.A."/>
            <person name="Karnachuk O.V."/>
            <person name="Ravin N.V."/>
        </authorList>
    </citation>
    <scope>NUCLEOTIDE SEQUENCE [LARGE SCALE GENOMIC DNA]</scope>
    <source>
        <strain evidence="7">BY5</strain>
    </source>
</reference>
<dbReference type="Gene3D" id="3.10.20.30">
    <property type="match status" value="1"/>
</dbReference>
<evidence type="ECO:0000256" key="3">
    <source>
        <dbReference type="ARBA" id="ARBA00022827"/>
    </source>
</evidence>
<comment type="caution">
    <text evidence="7">The sequence shown here is derived from an EMBL/GenBank/DDBJ whole genome shotgun (WGS) entry which is preliminary data.</text>
</comment>
<dbReference type="SUPFAM" id="SSF52343">
    <property type="entry name" value="Ferredoxin reductase-like, C-terminal NADP-linked domain"/>
    <property type="match status" value="1"/>
</dbReference>
<evidence type="ECO:0000313" key="7">
    <source>
        <dbReference type="EMBL" id="RCK79547.1"/>
    </source>
</evidence>
<dbReference type="PRINTS" id="PR00371">
    <property type="entry name" value="FPNCR"/>
</dbReference>
<gene>
    <name evidence="7" type="ORF">OZSIB_4301</name>
</gene>
<dbReference type="InterPro" id="IPR017927">
    <property type="entry name" value="FAD-bd_FR_type"/>
</dbReference>
<dbReference type="Pfam" id="PF00970">
    <property type="entry name" value="FAD_binding_6"/>
    <property type="match status" value="1"/>
</dbReference>
<dbReference type="SUPFAM" id="SSF63380">
    <property type="entry name" value="Riboflavin synthase domain-like"/>
    <property type="match status" value="1"/>
</dbReference>
<dbReference type="Proteomes" id="UP000252355">
    <property type="component" value="Unassembled WGS sequence"/>
</dbReference>
<keyword evidence="2" id="KW-0285">Flavoprotein</keyword>